<evidence type="ECO:0000313" key="3">
    <source>
        <dbReference type="Proteomes" id="UP001164459"/>
    </source>
</evidence>
<reference evidence="2" key="1">
    <citation type="submission" date="2022-11" db="EMBL/GenBank/DDBJ databases">
        <title>Minimal conservation of predation-associated metabolite biosynthetic gene clusters underscores biosynthetic potential of Myxococcota including descriptions for ten novel species: Archangium lansinium sp. nov., Myxococcus landrumus sp. nov., Nannocystis bai.</title>
        <authorList>
            <person name="Ahearne A."/>
            <person name="Stevens C."/>
            <person name="Dowd S."/>
        </authorList>
    </citation>
    <scope>NUCLEOTIDE SEQUENCE</scope>
    <source>
        <strain evidence="2">Fl3</strain>
    </source>
</reference>
<evidence type="ECO:0000256" key="1">
    <source>
        <dbReference type="SAM" id="MobiDB-lite"/>
    </source>
</evidence>
<name>A0ABY7H3N9_9BACT</name>
<dbReference type="PROSITE" id="PS51257">
    <property type="entry name" value="PROKAR_LIPOPROTEIN"/>
    <property type="match status" value="1"/>
</dbReference>
<keyword evidence="3" id="KW-1185">Reference proteome</keyword>
<dbReference type="RefSeq" id="WP_269036055.1">
    <property type="nucleotide sequence ID" value="NZ_CP114040.1"/>
</dbReference>
<dbReference type="EMBL" id="CP114040">
    <property type="protein sequence ID" value="WAS93710.1"/>
    <property type="molecule type" value="Genomic_DNA"/>
</dbReference>
<dbReference type="Proteomes" id="UP001164459">
    <property type="component" value="Chromosome"/>
</dbReference>
<accession>A0ABY7H3N9</accession>
<feature type="compositionally biased region" description="Pro residues" evidence="1">
    <location>
        <begin position="39"/>
        <end position="49"/>
    </location>
</feature>
<proteinExistence type="predicted"/>
<gene>
    <name evidence="2" type="ORF">O0S08_46855</name>
</gene>
<organism evidence="2 3">
    <name type="scientific">Nannocystis punicea</name>
    <dbReference type="NCBI Taxonomy" id="2995304"/>
    <lineage>
        <taxon>Bacteria</taxon>
        <taxon>Pseudomonadati</taxon>
        <taxon>Myxococcota</taxon>
        <taxon>Polyangia</taxon>
        <taxon>Nannocystales</taxon>
        <taxon>Nannocystaceae</taxon>
        <taxon>Nannocystis</taxon>
    </lineage>
</organism>
<evidence type="ECO:0008006" key="4">
    <source>
        <dbReference type="Google" id="ProtNLM"/>
    </source>
</evidence>
<protein>
    <recommendedName>
        <fullName evidence="4">Lipoprotein</fullName>
    </recommendedName>
</protein>
<evidence type="ECO:0000313" key="2">
    <source>
        <dbReference type="EMBL" id="WAS93710.1"/>
    </source>
</evidence>
<sequence length="257" mass="28408">MSPLRGERLSIGALAVLSWALLACTGHDSASRARAKPAVPAPEAEPPTPAAEVEPAGFGPPGRYAVDIRRTLSGKQHRNVAHEDTRASFVLNLNADGQANACRGIRTRSSYNGPDVRHNAYAAEQQGYRGRWELAGEWLHIELNTDDTRCARELLLENGAPQRWLLRCRKLETSEHSRYAEPLLACALDNSEEHKYRESRGFFVPEVIAGDWLLLAPGDGLRVDWHDKLAGVVTKASKLTLKAAESRVEDDTWTKPE</sequence>
<feature type="region of interest" description="Disordered" evidence="1">
    <location>
        <begin position="33"/>
        <end position="59"/>
    </location>
</feature>